<name>A0AAE1HED6_9NEOP</name>
<reference evidence="1" key="1">
    <citation type="submission" date="2021-07" db="EMBL/GenBank/DDBJ databases">
        <authorList>
            <person name="Catto M.A."/>
            <person name="Jacobson A."/>
            <person name="Kennedy G."/>
            <person name="Labadie P."/>
            <person name="Hunt B.G."/>
            <person name="Srinivasan R."/>
        </authorList>
    </citation>
    <scope>NUCLEOTIDE SEQUENCE</scope>
    <source>
        <strain evidence="1">PL_HMW_Pooled</strain>
        <tissue evidence="1">Head</tissue>
    </source>
</reference>
<gene>
    <name evidence="1" type="ORF">KUF71_008922</name>
</gene>
<dbReference type="SUPFAM" id="SSF56219">
    <property type="entry name" value="DNase I-like"/>
    <property type="match status" value="1"/>
</dbReference>
<proteinExistence type="predicted"/>
<organism evidence="1 2">
    <name type="scientific">Frankliniella fusca</name>
    <dbReference type="NCBI Taxonomy" id="407009"/>
    <lineage>
        <taxon>Eukaryota</taxon>
        <taxon>Metazoa</taxon>
        <taxon>Ecdysozoa</taxon>
        <taxon>Arthropoda</taxon>
        <taxon>Hexapoda</taxon>
        <taxon>Insecta</taxon>
        <taxon>Pterygota</taxon>
        <taxon>Neoptera</taxon>
        <taxon>Paraneoptera</taxon>
        <taxon>Thysanoptera</taxon>
        <taxon>Terebrantia</taxon>
        <taxon>Thripoidea</taxon>
        <taxon>Thripidae</taxon>
        <taxon>Frankliniella</taxon>
    </lineage>
</organism>
<evidence type="ECO:0000313" key="1">
    <source>
        <dbReference type="EMBL" id="KAK3919795.1"/>
    </source>
</evidence>
<comment type="caution">
    <text evidence="1">The sequence shown here is derived from an EMBL/GenBank/DDBJ whole genome shotgun (WGS) entry which is preliminary data.</text>
</comment>
<keyword evidence="1" id="KW-0808">Transferase</keyword>
<dbReference type="Proteomes" id="UP001219518">
    <property type="component" value="Unassembled WGS sequence"/>
</dbReference>
<dbReference type="InterPro" id="IPR036691">
    <property type="entry name" value="Endo/exonu/phosph_ase_sf"/>
</dbReference>
<protein>
    <submittedName>
        <fullName evidence="1">RNA-directed DNA polymerase from transposon BS</fullName>
    </submittedName>
</protein>
<dbReference type="EMBL" id="JAHWGI010000981">
    <property type="protein sequence ID" value="KAK3919795.1"/>
    <property type="molecule type" value="Genomic_DNA"/>
</dbReference>
<dbReference type="SUPFAM" id="SSF56672">
    <property type="entry name" value="DNA/RNA polymerases"/>
    <property type="match status" value="1"/>
</dbReference>
<keyword evidence="1" id="KW-0548">Nucleotidyltransferase</keyword>
<dbReference type="InterPro" id="IPR043502">
    <property type="entry name" value="DNA/RNA_pol_sf"/>
</dbReference>
<reference evidence="1" key="2">
    <citation type="journal article" date="2023" name="BMC Genomics">
        <title>Pest status, molecular evolution, and epigenetic factors derived from the genome assembly of Frankliniella fusca, a thysanopteran phytovirus vector.</title>
        <authorList>
            <person name="Catto M.A."/>
            <person name="Labadie P.E."/>
            <person name="Jacobson A.L."/>
            <person name="Kennedy G.G."/>
            <person name="Srinivasan R."/>
            <person name="Hunt B.G."/>
        </authorList>
    </citation>
    <scope>NUCLEOTIDE SEQUENCE</scope>
    <source>
        <strain evidence="1">PL_HMW_Pooled</strain>
    </source>
</reference>
<keyword evidence="2" id="KW-1185">Reference proteome</keyword>
<dbReference type="Gene3D" id="3.60.10.10">
    <property type="entry name" value="Endonuclease/exonuclease/phosphatase"/>
    <property type="match status" value="1"/>
</dbReference>
<dbReference type="AlphaFoldDB" id="A0AAE1HED6"/>
<dbReference type="PANTHER" id="PTHR33332">
    <property type="entry name" value="REVERSE TRANSCRIPTASE DOMAIN-CONTAINING PROTEIN"/>
    <property type="match status" value="1"/>
</dbReference>
<evidence type="ECO:0000313" key="2">
    <source>
        <dbReference type="Proteomes" id="UP001219518"/>
    </source>
</evidence>
<keyword evidence="1" id="KW-0695">RNA-directed DNA polymerase</keyword>
<sequence length="995" mass="114338">MSNEKDYCLYNYVSNIANRFPNKLKIIHLNAQSLNDVSHQSEFLTTFNKSNIDIITVSETWFRDNDNLDLPGVYRRPKAGYLNYLLDDIYKFSVDYKYFFLTGDINAGFGRGGEDTKMVTDFLNLCNLECVPFESTYHTSTCDSILDVICSNCTDNLISFGQTPAAGFSAHDLIYAVFNFSVPRCSNQTFSYRNFKSIQSDILLSEVEAAPWYQVYEKGDIDSKLDVFNNIILDLMNKHAPYQTKVAVKTTAPWMTTEIRKQLKERDSLRRKCNRTKNKTDFDNFRLLRNKVKQAIRNAKINYYYQKFNCKNTKQIWSVVRTLNPQGSNNLPAPVIPVNDLNIHYASVASVKNATLTSQCVEKYANSPPHKSTVSDTFHFKYVLPGDIFWAVNSVKSKATGFDNIPITFLRLCLPALMPVLDHLFNYSLQNSVFPSMWKLANIVPIPKIKEPKESKDYRPVSILCVLGKILEKMVHRQVSEFLLNNSLFATNQSGFRPKHSTVTALVKRYITALNSSPLPPLMIKDCVIPYANSVNNLGVHFDSTLSWNEQCLVLSRKVLGTLAQLKRNLSFIPPNVRKLLISALIMPHLEYASVLFTDISDTNHTKLQRLQNACVRFITGVSRFAHISPFYQQLNLLTLHSRRIIAIATLTIKIIKYQSPKYLYHNFKFISTHSSRSTRSHSLMLSVPIHRTEKFHNSFLVQASKIWNDLKLYNYLNKSDAAAHYNVVKLRVQTDLEDVTKYCVSHNLMMNVAKTKVIIFGTQRYLTQLNETYIAPFTVGDCVIPYSNSVNNLGVIFDSTLSWNDHCILVAQKVFSTLAQLKRNFSYIPPNIRKILISSLVFPHIDYASVIFTDMSAGNNIKLQKLQNACIRFITGASLFDHVTPYYRELGFLKVEERRNLSVAMLMWRIMKCQEPKYLYESYVFTSSSNSRSTRSSKSMIQLPNHRLQKYHNSFHIQSIKCWNTYRLYDFINKSPTTVRNHVFNILFDALAAI</sequence>
<dbReference type="GO" id="GO:0003964">
    <property type="term" value="F:RNA-directed DNA polymerase activity"/>
    <property type="evidence" value="ECO:0007669"/>
    <property type="project" value="UniProtKB-KW"/>
</dbReference>
<accession>A0AAE1HED6</accession>